<organism evidence="1">
    <name type="scientific">hydrothermal vent metagenome</name>
    <dbReference type="NCBI Taxonomy" id="652676"/>
    <lineage>
        <taxon>unclassified sequences</taxon>
        <taxon>metagenomes</taxon>
        <taxon>ecological metagenomes</taxon>
    </lineage>
</organism>
<reference evidence="1" key="1">
    <citation type="submission" date="2016-10" db="EMBL/GenBank/DDBJ databases">
        <authorList>
            <person name="de Groot N.N."/>
        </authorList>
    </citation>
    <scope>NUCLEOTIDE SEQUENCE</scope>
</reference>
<gene>
    <name evidence="1" type="ORF">MNB_SV-4-4</name>
</gene>
<accession>A0A1W1EA78</accession>
<dbReference type="EMBL" id="FPIB01000023">
    <property type="protein sequence ID" value="SFV90761.1"/>
    <property type="molecule type" value="Genomic_DNA"/>
</dbReference>
<evidence type="ECO:0000313" key="1">
    <source>
        <dbReference type="EMBL" id="SFV90761.1"/>
    </source>
</evidence>
<name>A0A1W1EA78_9ZZZZ</name>
<sequence length="66" mass="7884">MKITEQIIDEIILKSPYGAKAWTECQKRKYVAQNKTFQNEDIKTDDDQIQDHSKQTYFNFEDHSND</sequence>
<protein>
    <submittedName>
        <fullName evidence="1">Uncharacterized protein</fullName>
    </submittedName>
</protein>
<proteinExistence type="predicted"/>
<dbReference type="AlphaFoldDB" id="A0A1W1EA78"/>